<evidence type="ECO:0000256" key="1">
    <source>
        <dbReference type="ARBA" id="ARBA00008517"/>
    </source>
</evidence>
<dbReference type="EMBL" id="HBUF01061321">
    <property type="protein sequence ID" value="CAG6625980.1"/>
    <property type="molecule type" value="Transcribed_RNA"/>
</dbReference>
<dbReference type="Pfam" id="PF10357">
    <property type="entry name" value="WH_KIN17"/>
    <property type="match status" value="1"/>
</dbReference>
<dbReference type="GO" id="GO:0006260">
    <property type="term" value="P:DNA replication"/>
    <property type="evidence" value="ECO:0007669"/>
    <property type="project" value="TreeGrafter"/>
</dbReference>
<dbReference type="InterPro" id="IPR037321">
    <property type="entry name" value="KIN17-like"/>
</dbReference>
<comment type="similarity">
    <text evidence="1">Belongs to the KIN17 family.</text>
</comment>
<accession>A0A8D8Q6B3</accession>
<protein>
    <submittedName>
        <fullName evidence="7">DNA/RNA-binding protein KIN17</fullName>
    </submittedName>
</protein>
<evidence type="ECO:0000313" key="7">
    <source>
        <dbReference type="EMBL" id="CAG6625986.1"/>
    </source>
</evidence>
<dbReference type="InterPro" id="IPR036236">
    <property type="entry name" value="Znf_C2H2_sf"/>
</dbReference>
<feature type="compositionally biased region" description="Basic and acidic residues" evidence="5">
    <location>
        <begin position="188"/>
        <end position="199"/>
    </location>
</feature>
<keyword evidence="2" id="KW-0479">Metal-binding</keyword>
<dbReference type="InterPro" id="IPR014722">
    <property type="entry name" value="Rib_uL2_dom2"/>
</dbReference>
<evidence type="ECO:0000256" key="2">
    <source>
        <dbReference type="ARBA" id="ARBA00022723"/>
    </source>
</evidence>
<name>A0A8D8Q6B3_9HEMI</name>
<organism evidence="7">
    <name type="scientific">Cacopsylla melanoneura</name>
    <dbReference type="NCBI Taxonomy" id="428564"/>
    <lineage>
        <taxon>Eukaryota</taxon>
        <taxon>Metazoa</taxon>
        <taxon>Ecdysozoa</taxon>
        <taxon>Arthropoda</taxon>
        <taxon>Hexapoda</taxon>
        <taxon>Insecta</taxon>
        <taxon>Pterygota</taxon>
        <taxon>Neoptera</taxon>
        <taxon>Paraneoptera</taxon>
        <taxon>Hemiptera</taxon>
        <taxon>Sternorrhyncha</taxon>
        <taxon>Psylloidea</taxon>
        <taxon>Psyllidae</taxon>
        <taxon>Psyllinae</taxon>
        <taxon>Cacopsylla</taxon>
    </lineage>
</organism>
<dbReference type="GO" id="GO:0006974">
    <property type="term" value="P:DNA damage response"/>
    <property type="evidence" value="ECO:0007669"/>
    <property type="project" value="TreeGrafter"/>
</dbReference>
<dbReference type="PANTHER" id="PTHR12805:SF0">
    <property type="entry name" value="DNA_RNA-BINDING PROTEIN KIN17"/>
    <property type="match status" value="1"/>
</dbReference>
<dbReference type="InterPro" id="IPR019447">
    <property type="entry name" value="DNA/RNA-bd_Kin17_WH-like_dom"/>
</dbReference>
<dbReference type="PANTHER" id="PTHR12805">
    <property type="entry name" value="KIN17 KIN, ANTIGENIC DETERMINANT OF RECA PROTEIN HOMOLOG"/>
    <property type="match status" value="1"/>
</dbReference>
<dbReference type="FunFam" id="1.10.10.2030:FF:000001">
    <property type="entry name" value="DNA/RNA-binding protein KIN17, putative"/>
    <property type="match status" value="1"/>
</dbReference>
<dbReference type="SUPFAM" id="SSF57667">
    <property type="entry name" value="beta-beta-alpha zinc fingers"/>
    <property type="match status" value="1"/>
</dbReference>
<dbReference type="Gene3D" id="2.30.30.30">
    <property type="match status" value="1"/>
</dbReference>
<dbReference type="InterPro" id="IPR041995">
    <property type="entry name" value="KOW_KIN17"/>
</dbReference>
<dbReference type="GO" id="GO:0003690">
    <property type="term" value="F:double-stranded DNA binding"/>
    <property type="evidence" value="ECO:0007669"/>
    <property type="project" value="TreeGrafter"/>
</dbReference>
<feature type="domain" description="DNA/RNA-binding protein Kin17 WH-like" evidence="6">
    <location>
        <begin position="52"/>
        <end position="178"/>
    </location>
</feature>
<dbReference type="GO" id="GO:0008270">
    <property type="term" value="F:zinc ion binding"/>
    <property type="evidence" value="ECO:0007669"/>
    <property type="project" value="UniProtKB-KW"/>
</dbReference>
<dbReference type="Pfam" id="PF18131">
    <property type="entry name" value="KN17_SH3"/>
    <property type="match status" value="1"/>
</dbReference>
<evidence type="ECO:0000256" key="4">
    <source>
        <dbReference type="ARBA" id="ARBA00022833"/>
    </source>
</evidence>
<keyword evidence="3" id="KW-0863">Zinc-finger</keyword>
<proteinExistence type="inferred from homology"/>
<dbReference type="EMBL" id="HBUF01061324">
    <property type="protein sequence ID" value="CAG6625986.1"/>
    <property type="molecule type" value="Transcribed_RNA"/>
</dbReference>
<dbReference type="Gene3D" id="1.10.10.2030">
    <property type="entry name" value="DNA/RNA-binding protein Kin17, conserved domain"/>
    <property type="match status" value="1"/>
</dbReference>
<dbReference type="Gene3D" id="2.30.30.140">
    <property type="match status" value="1"/>
</dbReference>
<dbReference type="SMART" id="SM01253">
    <property type="entry name" value="Kin17_mid"/>
    <property type="match status" value="1"/>
</dbReference>
<keyword evidence="4" id="KW-0862">Zinc</keyword>
<dbReference type="EMBL" id="HBUF01061323">
    <property type="protein sequence ID" value="CAG6625984.1"/>
    <property type="molecule type" value="Transcribed_RNA"/>
</dbReference>
<dbReference type="InterPro" id="IPR038254">
    <property type="entry name" value="KIN17_WH-like_sf"/>
</dbReference>
<dbReference type="GO" id="GO:0005634">
    <property type="term" value="C:nucleus"/>
    <property type="evidence" value="ECO:0007669"/>
    <property type="project" value="TreeGrafter"/>
</dbReference>
<feature type="region of interest" description="Disordered" evidence="5">
    <location>
        <begin position="180"/>
        <end position="199"/>
    </location>
</feature>
<dbReference type="Pfam" id="PF25095">
    <property type="entry name" value="C2H2-zf_KIN17"/>
    <property type="match status" value="1"/>
</dbReference>
<dbReference type="AlphaFoldDB" id="A0A8D8Q6B3"/>
<evidence type="ECO:0000256" key="5">
    <source>
        <dbReference type="SAM" id="MobiDB-lite"/>
    </source>
</evidence>
<dbReference type="Pfam" id="PF25092">
    <property type="entry name" value="SH3_KIN17_C"/>
    <property type="match status" value="1"/>
</dbReference>
<dbReference type="InterPro" id="IPR041330">
    <property type="entry name" value="KN17_SH3"/>
</dbReference>
<dbReference type="EMBL" id="HBUF01061319">
    <property type="protein sequence ID" value="CAG6625976.1"/>
    <property type="molecule type" value="Transcribed_RNA"/>
</dbReference>
<dbReference type="InterPro" id="IPR056767">
    <property type="entry name" value="C2H2-Znf_KIN17"/>
</dbReference>
<dbReference type="EMBL" id="HBUF01061322">
    <property type="protein sequence ID" value="CAG6625982.1"/>
    <property type="molecule type" value="Transcribed_RNA"/>
</dbReference>
<dbReference type="EMBL" id="HBUF01061320">
    <property type="protein sequence ID" value="CAG6625978.1"/>
    <property type="molecule type" value="Transcribed_RNA"/>
</dbReference>
<evidence type="ECO:0000256" key="3">
    <source>
        <dbReference type="ARBA" id="ARBA00022771"/>
    </source>
</evidence>
<reference evidence="7" key="1">
    <citation type="submission" date="2021-05" db="EMBL/GenBank/DDBJ databases">
        <authorList>
            <person name="Alioto T."/>
            <person name="Alioto T."/>
            <person name="Gomez Garrido J."/>
        </authorList>
    </citation>
    <scope>NUCLEOTIDE SEQUENCE</scope>
</reference>
<sequence length="392" mass="45686">MGKHEVGTPKYIANKMKAKGLQKLRWYCQMCQKQCRDENGFKCHTSSEAHQRQLLLFADNADQYLDEFSLEFEEGYLEMLRRSFGTKRVFANKVYQDYIADREHVHMNATQWETLTEFVKHLGKGGKCIVDETEKGWFVTYIDRDPETIAFQQAMAKKEKMEQDDAERNMKFLEHQIMLGKQKAAQSEPKEPVSNELIRNEDEKLTLKLDTFKKPSSSNMGLKKINLEKDFPEASSSSSSSKKHSSEKRKLTALEQIKLEEEDAKKRRVDKERQERGDSSWLQKNIIVKIVTKNLGEKFYKKKGVVEKVIDKYAAVVSLLDSKHKIKLDQEHLETVIPNIDRQVLILRGKYKGEKALMKEVNIDECNADVELLINKKMVRNIDYSDICKIFE</sequence>
<evidence type="ECO:0000259" key="6">
    <source>
        <dbReference type="SMART" id="SM01253"/>
    </source>
</evidence>
<feature type="region of interest" description="Disordered" evidence="5">
    <location>
        <begin position="223"/>
        <end position="254"/>
    </location>
</feature>